<keyword evidence="3" id="KW-1185">Reference proteome</keyword>
<proteinExistence type="predicted"/>
<keyword evidence="2" id="KW-0695">RNA-directed DNA polymerase</keyword>
<feature type="domain" description="Reverse transcriptase" evidence="1">
    <location>
        <begin position="1"/>
        <end position="159"/>
    </location>
</feature>
<protein>
    <submittedName>
        <fullName evidence="2">Reverse transcriptase domain</fullName>
    </submittedName>
</protein>
<name>A0A5E4NEK2_9HEMI</name>
<dbReference type="OrthoDB" id="6626487at2759"/>
<dbReference type="InterPro" id="IPR000477">
    <property type="entry name" value="RT_dom"/>
</dbReference>
<gene>
    <name evidence="2" type="ORF">CINCED_3A014619</name>
</gene>
<accession>A0A5E4NEK2</accession>
<keyword evidence="2" id="KW-0548">Nucleotidyltransferase</keyword>
<dbReference type="Pfam" id="PF00078">
    <property type="entry name" value="RVT_1"/>
    <property type="match status" value="1"/>
</dbReference>
<keyword evidence="2" id="KW-0808">Transferase</keyword>
<dbReference type="PROSITE" id="PS50878">
    <property type="entry name" value="RT_POL"/>
    <property type="match status" value="1"/>
</dbReference>
<dbReference type="PANTHER" id="PTHR33481:SF1">
    <property type="entry name" value="ENDONUCLEASE_EXONUCLEASE_PHOSPHATASE DOMAIN-CONTAINING PROTEIN-RELATED"/>
    <property type="match status" value="1"/>
</dbReference>
<sequence>MSLCVKCGENHITEDCQKPKKIKGEIKALGEKNYCCGVFLDIAQAFDKVWHKGLLLKLLEQLPHTWYALLKSYLTERHFCVGYEGTITNWKSISAGVPQGYVFGPILYLLYTADIPTNDNTMIAMFVDDTAILSTRKYQEAATEILRMTINAVYNLAKR</sequence>
<dbReference type="PANTHER" id="PTHR33481">
    <property type="entry name" value="REVERSE TRANSCRIPTASE"/>
    <property type="match status" value="1"/>
</dbReference>
<organism evidence="2 3">
    <name type="scientific">Cinara cedri</name>
    <dbReference type="NCBI Taxonomy" id="506608"/>
    <lineage>
        <taxon>Eukaryota</taxon>
        <taxon>Metazoa</taxon>
        <taxon>Ecdysozoa</taxon>
        <taxon>Arthropoda</taxon>
        <taxon>Hexapoda</taxon>
        <taxon>Insecta</taxon>
        <taxon>Pterygota</taxon>
        <taxon>Neoptera</taxon>
        <taxon>Paraneoptera</taxon>
        <taxon>Hemiptera</taxon>
        <taxon>Sternorrhyncha</taxon>
        <taxon>Aphidomorpha</taxon>
        <taxon>Aphidoidea</taxon>
        <taxon>Aphididae</taxon>
        <taxon>Lachninae</taxon>
        <taxon>Cinara</taxon>
    </lineage>
</organism>
<dbReference type="GO" id="GO:0003964">
    <property type="term" value="F:RNA-directed DNA polymerase activity"/>
    <property type="evidence" value="ECO:0007669"/>
    <property type="project" value="UniProtKB-KW"/>
</dbReference>
<dbReference type="EMBL" id="CABPRJ010001922">
    <property type="protein sequence ID" value="VVC41597.1"/>
    <property type="molecule type" value="Genomic_DNA"/>
</dbReference>
<evidence type="ECO:0000259" key="1">
    <source>
        <dbReference type="PROSITE" id="PS50878"/>
    </source>
</evidence>
<dbReference type="Proteomes" id="UP000325440">
    <property type="component" value="Unassembled WGS sequence"/>
</dbReference>
<evidence type="ECO:0000313" key="2">
    <source>
        <dbReference type="EMBL" id="VVC41597.1"/>
    </source>
</evidence>
<evidence type="ECO:0000313" key="3">
    <source>
        <dbReference type="Proteomes" id="UP000325440"/>
    </source>
</evidence>
<dbReference type="AlphaFoldDB" id="A0A5E4NEK2"/>
<reference evidence="2 3" key="1">
    <citation type="submission" date="2019-08" db="EMBL/GenBank/DDBJ databases">
        <authorList>
            <person name="Alioto T."/>
            <person name="Alioto T."/>
            <person name="Gomez Garrido J."/>
        </authorList>
    </citation>
    <scope>NUCLEOTIDE SEQUENCE [LARGE SCALE GENOMIC DNA]</scope>
</reference>